<comment type="caution">
    <text evidence="2">The sequence shown here is derived from an EMBL/GenBank/DDBJ whole genome shotgun (WGS) entry which is preliminary data.</text>
</comment>
<dbReference type="Proteomes" id="UP001597109">
    <property type="component" value="Unassembled WGS sequence"/>
</dbReference>
<dbReference type="EMBL" id="JBHTKI010000019">
    <property type="protein sequence ID" value="MFD1032172.1"/>
    <property type="molecule type" value="Genomic_DNA"/>
</dbReference>
<reference evidence="3" key="1">
    <citation type="journal article" date="2019" name="Int. J. Syst. Evol. Microbiol.">
        <title>The Global Catalogue of Microorganisms (GCM) 10K type strain sequencing project: providing services to taxonomists for standard genome sequencing and annotation.</title>
        <authorList>
            <consortium name="The Broad Institute Genomics Platform"/>
            <consortium name="The Broad Institute Genome Sequencing Center for Infectious Disease"/>
            <person name="Wu L."/>
            <person name="Ma J."/>
        </authorList>
    </citation>
    <scope>NUCLEOTIDE SEQUENCE [LARGE SCALE GENOMIC DNA]</scope>
    <source>
        <strain evidence="3">CCUG 56756</strain>
    </source>
</reference>
<organism evidence="2 3">
    <name type="scientific">Metaplanococcus flavidus</name>
    <dbReference type="NCBI Taxonomy" id="569883"/>
    <lineage>
        <taxon>Bacteria</taxon>
        <taxon>Bacillati</taxon>
        <taxon>Bacillota</taxon>
        <taxon>Bacilli</taxon>
        <taxon>Bacillales</taxon>
        <taxon>Caryophanaceae</taxon>
        <taxon>Metaplanococcus</taxon>
    </lineage>
</organism>
<proteinExistence type="predicted"/>
<keyword evidence="1" id="KW-0732">Signal</keyword>
<keyword evidence="3" id="KW-1185">Reference proteome</keyword>
<name>A0ABW3LDH8_9BACL</name>
<accession>A0ABW3LDH8</accession>
<dbReference type="RefSeq" id="WP_144839346.1">
    <property type="nucleotide sequence ID" value="NZ_JBHTKI010000019.1"/>
</dbReference>
<feature type="chain" id="PRO_5045300094" evidence="1">
    <location>
        <begin position="22"/>
        <end position="150"/>
    </location>
</feature>
<evidence type="ECO:0000313" key="2">
    <source>
        <dbReference type="EMBL" id="MFD1032172.1"/>
    </source>
</evidence>
<feature type="signal peptide" evidence="1">
    <location>
        <begin position="1"/>
        <end position="21"/>
    </location>
</feature>
<evidence type="ECO:0000313" key="3">
    <source>
        <dbReference type="Proteomes" id="UP001597109"/>
    </source>
</evidence>
<sequence>MYKKILILLLAIVTSFATVSAASASTVGINSVTPGDGGNGYPYKGAKKTETIYVTASNLMTVGGLPAAGQAVSGAKIKEAAIKKLGRSHPYILAASGLSFLTGAYASLTGYTGYRISLTYTYQVNERVFDGTHWVNYTGWGVPRHSVTRY</sequence>
<evidence type="ECO:0000256" key="1">
    <source>
        <dbReference type="SAM" id="SignalP"/>
    </source>
</evidence>
<protein>
    <submittedName>
        <fullName evidence="2">Uncharacterized protein</fullName>
    </submittedName>
</protein>
<gene>
    <name evidence="2" type="ORF">ACFQ1X_12100</name>
</gene>